<reference evidence="2 3" key="1">
    <citation type="submission" date="2019-03" db="EMBL/GenBank/DDBJ databases">
        <title>Ramlibacter henchirensis DSM 14656, whole genome shotgun sequence.</title>
        <authorList>
            <person name="Zhang X."/>
            <person name="Feng G."/>
            <person name="Zhu H."/>
        </authorList>
    </citation>
    <scope>NUCLEOTIDE SEQUENCE [LARGE SCALE GENOMIC DNA]</scope>
    <source>
        <strain evidence="2 3">DSM 14656</strain>
    </source>
</reference>
<gene>
    <name evidence="2" type="ORF">EZ313_07060</name>
</gene>
<proteinExistence type="predicted"/>
<sequence length="276" mass="29452">MKLPRCKQCTGDKTSSTDFAADAGKDPSMSVVTPSQGVAAGQSASNRRPRTQAEAARYGVLRRLAPALKHDMVVNLQAVAMMAEVLGARLEKGSPSPADLEGSVTKMNRLAREAVMTCLKVATWISPSEDESVRLRDGVDECVALLRSSFNFRGFSLSNDVPDADFEVSRVASRHLVAASLLSLADAASGPSDLVATAEVSPGFAVLTIRCTPKPKDEESLGPDAIAAEPNYRALDWSDVQALAIAEGIELFRTQDQIVMRVPRMVATTPLQIAPL</sequence>
<evidence type="ECO:0000313" key="2">
    <source>
        <dbReference type="EMBL" id="TFZ06392.1"/>
    </source>
</evidence>
<dbReference type="Proteomes" id="UP000298180">
    <property type="component" value="Unassembled WGS sequence"/>
</dbReference>
<dbReference type="EMBL" id="SMLM01000001">
    <property type="protein sequence ID" value="TFZ06392.1"/>
    <property type="molecule type" value="Genomic_DNA"/>
</dbReference>
<feature type="compositionally biased region" description="Polar residues" evidence="1">
    <location>
        <begin position="30"/>
        <end position="46"/>
    </location>
</feature>
<evidence type="ECO:0000313" key="3">
    <source>
        <dbReference type="Proteomes" id="UP000298180"/>
    </source>
</evidence>
<organism evidence="2 3">
    <name type="scientific">Ramlibacter henchirensis</name>
    <dbReference type="NCBI Taxonomy" id="204072"/>
    <lineage>
        <taxon>Bacteria</taxon>
        <taxon>Pseudomonadati</taxon>
        <taxon>Pseudomonadota</taxon>
        <taxon>Betaproteobacteria</taxon>
        <taxon>Burkholderiales</taxon>
        <taxon>Comamonadaceae</taxon>
        <taxon>Ramlibacter</taxon>
    </lineage>
</organism>
<name>A0A4Z0C669_9BURK</name>
<comment type="caution">
    <text evidence="2">The sequence shown here is derived from an EMBL/GenBank/DDBJ whole genome shotgun (WGS) entry which is preliminary data.</text>
</comment>
<accession>A0A4Z0C669</accession>
<evidence type="ECO:0000256" key="1">
    <source>
        <dbReference type="SAM" id="MobiDB-lite"/>
    </source>
</evidence>
<dbReference type="AlphaFoldDB" id="A0A4Z0C669"/>
<keyword evidence="3" id="KW-1185">Reference proteome</keyword>
<protein>
    <submittedName>
        <fullName evidence="2">Uncharacterized protein</fullName>
    </submittedName>
</protein>
<dbReference type="RefSeq" id="WP_135262479.1">
    <property type="nucleotide sequence ID" value="NZ_SMLM01000001.1"/>
</dbReference>
<dbReference type="OrthoDB" id="8899193at2"/>
<feature type="region of interest" description="Disordered" evidence="1">
    <location>
        <begin position="1"/>
        <end position="51"/>
    </location>
</feature>